<dbReference type="Proteomes" id="UP000323317">
    <property type="component" value="Unassembled WGS sequence"/>
</dbReference>
<dbReference type="InterPro" id="IPR011009">
    <property type="entry name" value="Kinase-like_dom_sf"/>
</dbReference>
<protein>
    <submittedName>
        <fullName evidence="1">Serine/threonine protein kinase</fullName>
    </submittedName>
</protein>
<gene>
    <name evidence="1" type="ORF">FZC79_11815</name>
</gene>
<dbReference type="EMBL" id="VTEH01000008">
    <property type="protein sequence ID" value="TYR75097.1"/>
    <property type="molecule type" value="Genomic_DNA"/>
</dbReference>
<reference evidence="1 2" key="1">
    <citation type="submission" date="2019-08" db="EMBL/GenBank/DDBJ databases">
        <title>Bacillus genomes from the desert of Cuatro Cienegas, Coahuila.</title>
        <authorList>
            <person name="Olmedo-Alvarez G."/>
        </authorList>
    </citation>
    <scope>NUCLEOTIDE SEQUENCE [LARGE SCALE GENOMIC DNA]</scope>
    <source>
        <strain evidence="1 2">CH40_1T</strain>
    </source>
</reference>
<accession>A0A5D4KCI0</accession>
<dbReference type="AlphaFoldDB" id="A0A5D4KCI0"/>
<evidence type="ECO:0000313" key="1">
    <source>
        <dbReference type="EMBL" id="TYR75097.1"/>
    </source>
</evidence>
<keyword evidence="1" id="KW-0723">Serine/threonine-protein kinase</keyword>
<organism evidence="1 2">
    <name type="scientific">Rossellomorea vietnamensis</name>
    <dbReference type="NCBI Taxonomy" id="218284"/>
    <lineage>
        <taxon>Bacteria</taxon>
        <taxon>Bacillati</taxon>
        <taxon>Bacillota</taxon>
        <taxon>Bacilli</taxon>
        <taxon>Bacillales</taxon>
        <taxon>Bacillaceae</taxon>
        <taxon>Rossellomorea</taxon>
    </lineage>
</organism>
<keyword evidence="1" id="KW-0418">Kinase</keyword>
<sequence length="227" mass="26254">MMQAEWQSVIPALNKLEVTANSDNDPVSIDGESEGLLLIGTGTDAAVFRSELFPHLAFKVYAQEKIEKKSIEEHVYDHLGSSPYFSRKIGSGENFLVLSFEEGTTLFDCLLRGIFIPSSVIDEVEEARSHIRNCGLNPRDMHLKNILLQHGKVKIIDVSEYILPGNDQRWEYLKKGYQQYYRYINGKPVPSWLMETVRTWFNQTKGPDFTFEEFMKKVMAFTFRWKI</sequence>
<evidence type="ECO:0000313" key="2">
    <source>
        <dbReference type="Proteomes" id="UP000323317"/>
    </source>
</evidence>
<dbReference type="SUPFAM" id="SSF56112">
    <property type="entry name" value="Protein kinase-like (PK-like)"/>
    <property type="match status" value="1"/>
</dbReference>
<dbReference type="GO" id="GO:0004674">
    <property type="term" value="F:protein serine/threonine kinase activity"/>
    <property type="evidence" value="ECO:0007669"/>
    <property type="project" value="UniProtKB-KW"/>
</dbReference>
<proteinExistence type="predicted"/>
<comment type="caution">
    <text evidence="1">The sequence shown here is derived from an EMBL/GenBank/DDBJ whole genome shotgun (WGS) entry which is preliminary data.</text>
</comment>
<name>A0A5D4KCI0_9BACI</name>
<keyword evidence="1" id="KW-0808">Transferase</keyword>